<dbReference type="Proteomes" id="UP000680839">
    <property type="component" value="Chromosome"/>
</dbReference>
<dbReference type="EMBL" id="CP076134">
    <property type="protein sequence ID" value="QWG14994.1"/>
    <property type="molecule type" value="Genomic_DNA"/>
</dbReference>
<keyword evidence="2" id="KW-0282">Flagellum</keyword>
<dbReference type="AlphaFoldDB" id="A0A975NIC1"/>
<reference evidence="2" key="1">
    <citation type="submission" date="2021-06" db="EMBL/GenBank/DDBJ databases">
        <title>Bradyrhizobium sp. S2-20-1 Genome sequencing.</title>
        <authorList>
            <person name="Jin L."/>
        </authorList>
    </citation>
    <scope>NUCLEOTIDE SEQUENCE</scope>
    <source>
        <strain evidence="2">S2-20-1</strain>
    </source>
</reference>
<organism evidence="2 3">
    <name type="scientific">Bradyrhizobium sediminis</name>
    <dbReference type="NCBI Taxonomy" id="2840469"/>
    <lineage>
        <taxon>Bacteria</taxon>
        <taxon>Pseudomonadati</taxon>
        <taxon>Pseudomonadota</taxon>
        <taxon>Alphaproteobacteria</taxon>
        <taxon>Hyphomicrobiales</taxon>
        <taxon>Nitrobacteraceae</taxon>
        <taxon>Bradyrhizobium</taxon>
    </lineage>
</organism>
<keyword evidence="2" id="KW-0966">Cell projection</keyword>
<dbReference type="NCBIfam" id="NF009431">
    <property type="entry name" value="PRK12790.1"/>
    <property type="match status" value="1"/>
</dbReference>
<dbReference type="Pfam" id="PF10135">
    <property type="entry name" value="Rod-binding"/>
    <property type="match status" value="1"/>
</dbReference>
<evidence type="ECO:0000313" key="2">
    <source>
        <dbReference type="EMBL" id="QWG14994.1"/>
    </source>
</evidence>
<accession>A0A975NIC1</accession>
<evidence type="ECO:0000259" key="1">
    <source>
        <dbReference type="Pfam" id="PF10135"/>
    </source>
</evidence>
<dbReference type="EC" id="3.2.1.-" evidence="2"/>
<name>A0A975NIC1_9BRAD</name>
<keyword evidence="2" id="KW-0969">Cilium</keyword>
<feature type="domain" description="Flagellar protein FlgJ N-terminal" evidence="1">
    <location>
        <begin position="63"/>
        <end position="109"/>
    </location>
</feature>
<evidence type="ECO:0000313" key="3">
    <source>
        <dbReference type="Proteomes" id="UP000680839"/>
    </source>
</evidence>
<gene>
    <name evidence="2" type="primary">flgJ</name>
    <name evidence="2" type="ORF">KMZ29_10220</name>
</gene>
<dbReference type="GO" id="GO:0016798">
    <property type="term" value="F:hydrolase activity, acting on glycosyl bonds"/>
    <property type="evidence" value="ECO:0007669"/>
    <property type="project" value="UniProtKB-KW"/>
</dbReference>
<keyword evidence="2" id="KW-0326">Glycosidase</keyword>
<sequence length="120" mass="12726">MPASLINPATGTTPARAAMPMRYGRPDYQLAEALTKVSPQAQAKAKASSQDFEAVFLNSMFAQMTSGIKGDGPFGSTTGTGVWRSMLTEQYSKNFAKAGGVGISTDVYRTLILQQAKRAG</sequence>
<proteinExistence type="predicted"/>
<keyword evidence="2" id="KW-0378">Hydrolase</keyword>
<dbReference type="InterPro" id="IPR019301">
    <property type="entry name" value="Flagellar_prot_FlgJ_N"/>
</dbReference>
<protein>
    <submittedName>
        <fullName evidence="2">Flagellar assembly peptidoglycan hydrolase FlgJ</fullName>
        <ecNumber evidence="2">3.2.1.-</ecNumber>
    </submittedName>
</protein>